<keyword evidence="9" id="KW-0675">Receptor</keyword>
<dbReference type="NCBIfam" id="TIGR04056">
    <property type="entry name" value="OMP_RagA_SusC"/>
    <property type="match status" value="1"/>
</dbReference>
<dbReference type="RefSeq" id="WP_256537556.1">
    <property type="nucleotide sequence ID" value="NZ_JANHOH010000001.1"/>
</dbReference>
<dbReference type="Pfam" id="PF07715">
    <property type="entry name" value="Plug"/>
    <property type="match status" value="1"/>
</dbReference>
<dbReference type="PROSITE" id="PS52016">
    <property type="entry name" value="TONB_DEPENDENT_REC_3"/>
    <property type="match status" value="1"/>
</dbReference>
<reference evidence="9 10" key="1">
    <citation type="submission" date="2022-07" db="EMBL/GenBank/DDBJ databases">
        <title>Mucilaginibacter sp. JC4.</title>
        <authorList>
            <person name="Le V."/>
            <person name="Ko S.-R."/>
            <person name="Ahn C.-Y."/>
            <person name="Oh H.-M."/>
        </authorList>
    </citation>
    <scope>NUCLEOTIDE SEQUENCE [LARGE SCALE GENOMIC DNA]</scope>
    <source>
        <strain evidence="9 10">JC4</strain>
    </source>
</reference>
<dbReference type="InterPro" id="IPR039426">
    <property type="entry name" value="TonB-dep_rcpt-like"/>
</dbReference>
<evidence type="ECO:0000259" key="8">
    <source>
        <dbReference type="SMART" id="SM00965"/>
    </source>
</evidence>
<gene>
    <name evidence="9" type="ORF">NPE20_05260</name>
</gene>
<dbReference type="InterPro" id="IPR012910">
    <property type="entry name" value="Plug_dom"/>
</dbReference>
<keyword evidence="5 7" id="KW-0472">Membrane</keyword>
<dbReference type="Gene3D" id="2.60.40.1120">
    <property type="entry name" value="Carboxypeptidase-like, regulatory domain"/>
    <property type="match status" value="1"/>
</dbReference>
<dbReference type="NCBIfam" id="TIGR04057">
    <property type="entry name" value="SusC_RagA_signa"/>
    <property type="match status" value="1"/>
</dbReference>
<dbReference type="Proteomes" id="UP001204376">
    <property type="component" value="Unassembled WGS sequence"/>
</dbReference>
<evidence type="ECO:0000256" key="6">
    <source>
        <dbReference type="ARBA" id="ARBA00023237"/>
    </source>
</evidence>
<evidence type="ECO:0000256" key="7">
    <source>
        <dbReference type="PROSITE-ProRule" id="PRU01360"/>
    </source>
</evidence>
<dbReference type="Gene3D" id="2.40.170.20">
    <property type="entry name" value="TonB-dependent receptor, beta-barrel domain"/>
    <property type="match status" value="1"/>
</dbReference>
<dbReference type="SMART" id="SM00965">
    <property type="entry name" value="STN"/>
    <property type="match status" value="1"/>
</dbReference>
<evidence type="ECO:0000256" key="3">
    <source>
        <dbReference type="ARBA" id="ARBA00022452"/>
    </source>
</evidence>
<dbReference type="InterPro" id="IPR036942">
    <property type="entry name" value="Beta-barrel_TonB_sf"/>
</dbReference>
<comment type="subcellular location">
    <subcellularLocation>
        <location evidence="1 7">Cell outer membrane</location>
        <topology evidence="1 7">Multi-pass membrane protein</topology>
    </subcellularLocation>
</comment>
<dbReference type="InterPro" id="IPR011662">
    <property type="entry name" value="Secretin/TonB_short_N"/>
</dbReference>
<dbReference type="InterPro" id="IPR008969">
    <property type="entry name" value="CarboxyPept-like_regulatory"/>
</dbReference>
<evidence type="ECO:0000256" key="2">
    <source>
        <dbReference type="ARBA" id="ARBA00022448"/>
    </source>
</evidence>
<dbReference type="Gene3D" id="2.170.130.10">
    <property type="entry name" value="TonB-dependent receptor, plug domain"/>
    <property type="match status" value="1"/>
</dbReference>
<dbReference type="SUPFAM" id="SSF56935">
    <property type="entry name" value="Porins"/>
    <property type="match status" value="1"/>
</dbReference>
<evidence type="ECO:0000313" key="9">
    <source>
        <dbReference type="EMBL" id="MCQ6957350.1"/>
    </source>
</evidence>
<name>A0ABT1SYQ6_9SPHI</name>
<keyword evidence="10" id="KW-1185">Reference proteome</keyword>
<proteinExistence type="inferred from homology"/>
<feature type="domain" description="Secretin/TonB short N-terminal" evidence="8">
    <location>
        <begin position="67"/>
        <end position="118"/>
    </location>
</feature>
<sequence>MNFNSKAVPLAWSKLSKIILVMKLTAILIIAALTNVSAKTFSQTVSLRQKNASVEKVLRLIEKQTGYHFMYDKQDVSKAGGINIDVEKVTIDQALNEAFKDQPLTYKIFQETIVVKKKDADNNPVEFKAIDITGTVTDAKGPLPGVNVKLKGTATGTSTDANGKYKLTVPDGSGTLVFSFIGYNSQEVAISNRQNIDVVMVEQAKDLNEVVVIGYGTARKSDLTGAVTTVKAEQLLDKPVPNLSQALQGKVAGVDVSVNSNAPGAAAKVRIRGIGSINSNLDPLYVVDGVVGVDANSINPNDVASIEVLKDASSTAIYGVRGANGVIMVTTKRGRKGPATISYEANANISQLYRHLPTLNSEQFVDIYNQSFANGAKFDPTGTVQTPPKALNHANFPLLFDTNDKPLYNTNWEKETYKPAFSQSHQLNIQGGSEKSVYSLSLGYLNQNGLTPTSNFKRYSIKMTMDNDVKDWLKIGGSINAIASRQRLVTDGNGSLNVPRAVTEEVPIVPIKYPDGSWAGNFDIAGLEGAPNPIQIANERYTINNTQQMVGNVYLLFKISKELEFKTDLGYDVRSQKNNFYSSLSLQHLSADQGGVANINANTNYYWQSENYLTWNKKINDRQKLTALLGISFSQDVYERVRAETQNFIDDFYQYNNLGAGSVKSASESDIVPNSPGGYQPGKLNSYYGRISYNLDEKYLFTATGRYDGSSRFSDKNKYAFFPSAGIAWRVSQENFLKDSKTVSNLKVRTSYGVTGNQEIGPFRALPQLSTSQTAIGGAAAITLLPGYLGNPDLKWERTKMFDAGLELGLFGDRVNFTADFYVKNTSDILLQTPIPWTAGFTTANVYKNVGSLRNTGIELSLNTVNIKTDNFQWSTSLLFASNKNEVTKLNDGNADIFPGPNFLGQNYVIRVGEPIGSFYGMTRVGTYSDSPADIAEAATHGLKAGDRKYIYNPDGSNYYSIIGQSTPKWTGNFNSSMKYKNWDFSFDIRIVQGVNTAANFKHSAEDRQTISNSLATVLNGWTPNNQNTMISQVRNYKYAQDSHFDTWWVEDGSFIRGQNFVLGYSFPSQTLTKLGMSRLRVYTSVQNLFVITDYTGYDPEVDTFNQSYGNNSALSQNIDFFANPRPRIWNLGVQVGF</sequence>
<dbReference type="EMBL" id="JANHOH010000001">
    <property type="protein sequence ID" value="MCQ6957350.1"/>
    <property type="molecule type" value="Genomic_DNA"/>
</dbReference>
<comment type="similarity">
    <text evidence="7">Belongs to the TonB-dependent receptor family.</text>
</comment>
<organism evidence="9 10">
    <name type="scientific">Mucilaginibacter aquariorum</name>
    <dbReference type="NCBI Taxonomy" id="2967225"/>
    <lineage>
        <taxon>Bacteria</taxon>
        <taxon>Pseudomonadati</taxon>
        <taxon>Bacteroidota</taxon>
        <taxon>Sphingobacteriia</taxon>
        <taxon>Sphingobacteriales</taxon>
        <taxon>Sphingobacteriaceae</taxon>
        <taxon>Mucilaginibacter</taxon>
    </lineage>
</organism>
<dbReference type="Pfam" id="PF13715">
    <property type="entry name" value="CarbopepD_reg_2"/>
    <property type="match status" value="1"/>
</dbReference>
<keyword evidence="3 7" id="KW-1134">Transmembrane beta strand</keyword>
<keyword evidence="2 7" id="KW-0813">Transport</keyword>
<comment type="caution">
    <text evidence="9">The sequence shown here is derived from an EMBL/GenBank/DDBJ whole genome shotgun (WGS) entry which is preliminary data.</text>
</comment>
<keyword evidence="4 7" id="KW-0812">Transmembrane</keyword>
<evidence type="ECO:0000256" key="1">
    <source>
        <dbReference type="ARBA" id="ARBA00004571"/>
    </source>
</evidence>
<dbReference type="InterPro" id="IPR037066">
    <property type="entry name" value="Plug_dom_sf"/>
</dbReference>
<dbReference type="InterPro" id="IPR023997">
    <property type="entry name" value="TonB-dep_OMP_SusC/RagA_CS"/>
</dbReference>
<evidence type="ECO:0000256" key="5">
    <source>
        <dbReference type="ARBA" id="ARBA00023136"/>
    </source>
</evidence>
<evidence type="ECO:0000313" key="10">
    <source>
        <dbReference type="Proteomes" id="UP001204376"/>
    </source>
</evidence>
<keyword evidence="6 7" id="KW-0998">Cell outer membrane</keyword>
<protein>
    <submittedName>
        <fullName evidence="9">TonB-dependent receptor</fullName>
    </submittedName>
</protein>
<dbReference type="InterPro" id="IPR023996">
    <property type="entry name" value="TonB-dep_OMP_SusC/RagA"/>
</dbReference>
<dbReference type="SUPFAM" id="SSF49464">
    <property type="entry name" value="Carboxypeptidase regulatory domain-like"/>
    <property type="match status" value="1"/>
</dbReference>
<evidence type="ECO:0000256" key="4">
    <source>
        <dbReference type="ARBA" id="ARBA00022692"/>
    </source>
</evidence>
<accession>A0ABT1SYQ6</accession>